<sequence length="337" mass="35625">MSSLRNEGCTLTGALSVTTAVRDAVSIIHGPDGCAHHNFSLLHALQYENDQLVLPSIISSSLRETDIVFGGEEALARVIGRAQERHPGAIFVLTSCVAAAIGDDVSAVCGEVRDIPVMVIPTGGFLGGGFHDGVISALVSLSYLGSTGSPSGMVNLVGEKNLEYEADANFHEVSRLLALLGVHVQLRFVRNCSLADIRKLGSASLNILRDASLSGVGAALSDRFGTPSLPAFPVGFEGTLAFLEAAGRKLGIDSAGAIASEEAYQQQVIRRFADLQGMSVRIREPGSARGPVLAELEELFCFDLQDNGPAPQIPDPLPVGTAGLSRMLHRWRRLCRA</sequence>
<reference evidence="2" key="1">
    <citation type="journal article" date="2015" name="Proc. Natl. Acad. Sci. U.S.A.">
        <title>Networks of energetic and metabolic interactions define dynamics in microbial communities.</title>
        <authorList>
            <person name="Embree M."/>
            <person name="Liu J.K."/>
            <person name="Al-Bassam M.M."/>
            <person name="Zengler K."/>
        </authorList>
    </citation>
    <scope>NUCLEOTIDE SEQUENCE</scope>
</reference>
<organism evidence="2">
    <name type="scientific">hydrocarbon metagenome</name>
    <dbReference type="NCBI Taxonomy" id="938273"/>
    <lineage>
        <taxon>unclassified sequences</taxon>
        <taxon>metagenomes</taxon>
        <taxon>ecological metagenomes</taxon>
    </lineage>
</organism>
<dbReference type="EMBL" id="LNQE01001582">
    <property type="protein sequence ID" value="KUG15146.1"/>
    <property type="molecule type" value="Genomic_DNA"/>
</dbReference>
<dbReference type="PANTHER" id="PTHR42956:SF1">
    <property type="entry name" value="NITROGENASE IRON-MOLYBDENUM COFACTOR BIOSYNTHESIS PROTEIN NIFE"/>
    <property type="match status" value="1"/>
</dbReference>
<accession>A0A0W8F2L2</accession>
<comment type="caution">
    <text evidence="2">The sequence shown here is derived from an EMBL/GenBank/DDBJ whole genome shotgun (WGS) entry which is preliminary data.</text>
</comment>
<dbReference type="Pfam" id="PF00148">
    <property type="entry name" value="Oxidored_nitro"/>
    <property type="match status" value="1"/>
</dbReference>
<protein>
    <submittedName>
        <fullName evidence="2">Nitrogenase femo-cofactor scaffold and assembly protein nife</fullName>
    </submittedName>
</protein>
<dbReference type="AlphaFoldDB" id="A0A0W8F2L2"/>
<gene>
    <name evidence="2" type="ORF">ASZ90_015196</name>
</gene>
<dbReference type="InterPro" id="IPR000510">
    <property type="entry name" value="Nase/OxRdtase_comp1"/>
</dbReference>
<feature type="domain" description="Nitrogenase/oxidoreductase component 1" evidence="1">
    <location>
        <begin position="9"/>
        <end position="273"/>
    </location>
</feature>
<dbReference type="SUPFAM" id="SSF53807">
    <property type="entry name" value="Helical backbone' metal receptor"/>
    <property type="match status" value="1"/>
</dbReference>
<dbReference type="PANTHER" id="PTHR42956">
    <property type="entry name" value="NITROGENASE IRON-MOLYBDENUM COFACTOR BIOSYNTHESIS PROTEIN NIFE"/>
    <property type="match status" value="1"/>
</dbReference>
<name>A0A0W8F2L2_9ZZZZ</name>
<dbReference type="Gene3D" id="3.40.50.1980">
    <property type="entry name" value="Nitrogenase molybdenum iron protein domain"/>
    <property type="match status" value="2"/>
</dbReference>
<evidence type="ECO:0000313" key="2">
    <source>
        <dbReference type="EMBL" id="KUG15146.1"/>
    </source>
</evidence>
<dbReference type="InterPro" id="IPR049939">
    <property type="entry name" value="NifE-like"/>
</dbReference>
<dbReference type="GO" id="GO:0016491">
    <property type="term" value="F:oxidoreductase activity"/>
    <property type="evidence" value="ECO:0007669"/>
    <property type="project" value="InterPro"/>
</dbReference>
<proteinExistence type="predicted"/>
<evidence type="ECO:0000259" key="1">
    <source>
        <dbReference type="Pfam" id="PF00148"/>
    </source>
</evidence>